<dbReference type="PANTHER" id="PTHR33214:SF69">
    <property type="entry name" value="BIFUNCTIONAL INHIBITOR_LIPID-TRANSFER PROTEIN_SEED STORAGE 2S ALBUMIN SUPERFAMILY PROTEIN"/>
    <property type="match status" value="1"/>
</dbReference>
<evidence type="ECO:0000256" key="2">
    <source>
        <dbReference type="ARBA" id="ARBA00023121"/>
    </source>
</evidence>
<evidence type="ECO:0000313" key="5">
    <source>
        <dbReference type="Proteomes" id="UP000653305"/>
    </source>
</evidence>
<dbReference type="InterPro" id="IPR033872">
    <property type="entry name" value="nsLTP2"/>
</dbReference>
<dbReference type="OrthoDB" id="665742at2759"/>
<protein>
    <submittedName>
        <fullName evidence="4">Probable non-specific lipid-transfer protein akcs9</fullName>
    </submittedName>
</protein>
<organism evidence="4 5">
    <name type="scientific">Phtheirospermum japonicum</name>
    <dbReference type="NCBI Taxonomy" id="374723"/>
    <lineage>
        <taxon>Eukaryota</taxon>
        <taxon>Viridiplantae</taxon>
        <taxon>Streptophyta</taxon>
        <taxon>Embryophyta</taxon>
        <taxon>Tracheophyta</taxon>
        <taxon>Spermatophyta</taxon>
        <taxon>Magnoliopsida</taxon>
        <taxon>eudicotyledons</taxon>
        <taxon>Gunneridae</taxon>
        <taxon>Pentapetalae</taxon>
        <taxon>asterids</taxon>
        <taxon>lamiids</taxon>
        <taxon>Lamiales</taxon>
        <taxon>Orobanchaceae</taxon>
        <taxon>Orobanchaceae incertae sedis</taxon>
        <taxon>Phtheirospermum</taxon>
    </lineage>
</organism>
<keyword evidence="1" id="KW-0813">Transport</keyword>
<evidence type="ECO:0000313" key="4">
    <source>
        <dbReference type="EMBL" id="GFQ03686.1"/>
    </source>
</evidence>
<dbReference type="SUPFAM" id="SSF47699">
    <property type="entry name" value="Bifunctional inhibitor/lipid-transfer protein/seed storage 2S albumin"/>
    <property type="match status" value="1"/>
</dbReference>
<dbReference type="GO" id="GO:0008289">
    <property type="term" value="F:lipid binding"/>
    <property type="evidence" value="ECO:0007669"/>
    <property type="project" value="UniProtKB-KW"/>
</dbReference>
<dbReference type="InterPro" id="IPR036312">
    <property type="entry name" value="Bifun_inhib/LTP/seed_sf"/>
</dbReference>
<dbReference type="PANTHER" id="PTHR33214">
    <property type="entry name" value="BIFUNCTIONAL INHIBITOR/LIPID-TRANSFER PROTEIN/SEED STORAGE 2S ALBUMIN SUPERFAMILY PROTEIN"/>
    <property type="match status" value="1"/>
</dbReference>
<keyword evidence="2" id="KW-0446">Lipid-binding</keyword>
<dbReference type="InterPro" id="IPR016140">
    <property type="entry name" value="Bifunc_inhib/LTP/seed_store"/>
</dbReference>
<dbReference type="EMBL" id="BMAC01000857">
    <property type="protein sequence ID" value="GFQ03686.1"/>
    <property type="molecule type" value="Genomic_DNA"/>
</dbReference>
<evidence type="ECO:0000256" key="1">
    <source>
        <dbReference type="ARBA" id="ARBA00022448"/>
    </source>
</evidence>
<gene>
    <name evidence="4" type="ORF">PHJA_002512400</name>
</gene>
<dbReference type="Gene3D" id="1.10.110.10">
    <property type="entry name" value="Plant lipid-transfer and hydrophobic proteins"/>
    <property type="match status" value="1"/>
</dbReference>
<dbReference type="GO" id="GO:0006869">
    <property type="term" value="P:lipid transport"/>
    <property type="evidence" value="ECO:0007669"/>
    <property type="project" value="InterPro"/>
</dbReference>
<feature type="domain" description="Bifunctional inhibitor/plant lipid transfer protein/seed storage helical" evidence="3">
    <location>
        <begin position="8"/>
        <end position="65"/>
    </location>
</feature>
<dbReference type="Pfam" id="PF14368">
    <property type="entry name" value="LTP_2"/>
    <property type="match status" value="1"/>
</dbReference>
<evidence type="ECO:0000259" key="3">
    <source>
        <dbReference type="Pfam" id="PF14368"/>
    </source>
</evidence>
<dbReference type="AlphaFoldDB" id="A0A830D964"/>
<name>A0A830D964_9LAMI</name>
<proteinExistence type="predicted"/>
<keyword evidence="5" id="KW-1185">Reference proteome</keyword>
<accession>A0A830D964</accession>
<comment type="caution">
    <text evidence="4">The sequence shown here is derived from an EMBL/GenBank/DDBJ whole genome shotgun (WGS) entry which is preliminary data.</text>
</comment>
<reference evidence="4" key="1">
    <citation type="submission" date="2020-07" db="EMBL/GenBank/DDBJ databases">
        <title>Ethylene signaling mediates host invasion by parasitic plants.</title>
        <authorList>
            <person name="Yoshida S."/>
        </authorList>
    </citation>
    <scope>NUCLEOTIDE SEQUENCE</scope>
    <source>
        <strain evidence="4">Okayama</strain>
    </source>
</reference>
<dbReference type="Proteomes" id="UP000653305">
    <property type="component" value="Unassembled WGS sequence"/>
</dbReference>
<sequence>MFLGEVDQVSAANCQVSELQSCASAIQLSKGPSTTCCVKLKAQNKANCLCKYIKDPNLKKCGVKPRLSSPKLHFTFRY</sequence>